<organism evidence="2 3">
    <name type="scientific">Microbacterium bovistercoris</name>
    <dbReference type="NCBI Taxonomy" id="2293570"/>
    <lineage>
        <taxon>Bacteria</taxon>
        <taxon>Bacillati</taxon>
        <taxon>Actinomycetota</taxon>
        <taxon>Actinomycetes</taxon>
        <taxon>Micrococcales</taxon>
        <taxon>Microbacteriaceae</taxon>
        <taxon>Microbacterium</taxon>
    </lineage>
</organism>
<feature type="domain" description="AbiEi antitoxin N-terminal" evidence="1">
    <location>
        <begin position="11"/>
        <end position="43"/>
    </location>
</feature>
<evidence type="ECO:0000259" key="1">
    <source>
        <dbReference type="Pfam" id="PF13338"/>
    </source>
</evidence>
<protein>
    <recommendedName>
        <fullName evidence="1">AbiEi antitoxin N-terminal domain-containing protein</fullName>
    </recommendedName>
</protein>
<dbReference type="OrthoDB" id="2594539at2"/>
<dbReference type="RefSeq" id="WP_116241868.1">
    <property type="nucleotide sequence ID" value="NZ_QUAB01000039.1"/>
</dbReference>
<evidence type="ECO:0000313" key="3">
    <source>
        <dbReference type="Proteomes" id="UP000262172"/>
    </source>
</evidence>
<accession>A0A371NUE3</accession>
<reference evidence="2 3" key="1">
    <citation type="submission" date="2018-08" db="EMBL/GenBank/DDBJ databases">
        <title>Isolation, diversity and antifungal activity of Actinobacteria from cow dung.</title>
        <authorList>
            <person name="Ling L."/>
        </authorList>
    </citation>
    <scope>NUCLEOTIDE SEQUENCE [LARGE SCALE GENOMIC DNA]</scope>
    <source>
        <strain evidence="2 3">NEAU-LLE</strain>
    </source>
</reference>
<gene>
    <name evidence="2" type="ORF">DY023_08350</name>
</gene>
<evidence type="ECO:0000313" key="2">
    <source>
        <dbReference type="EMBL" id="REJ05936.1"/>
    </source>
</evidence>
<dbReference type="Proteomes" id="UP000262172">
    <property type="component" value="Unassembled WGS sequence"/>
</dbReference>
<dbReference type="AlphaFoldDB" id="A0A371NUE3"/>
<keyword evidence="3" id="KW-1185">Reference proteome</keyword>
<dbReference type="EMBL" id="QUAB01000039">
    <property type="protein sequence ID" value="REJ05936.1"/>
    <property type="molecule type" value="Genomic_DNA"/>
</dbReference>
<dbReference type="InterPro" id="IPR025159">
    <property type="entry name" value="AbiEi_N"/>
</dbReference>
<proteinExistence type="predicted"/>
<dbReference type="Pfam" id="PF13338">
    <property type="entry name" value="AbiEi_4"/>
    <property type="match status" value="1"/>
</dbReference>
<name>A0A371NUE3_9MICO</name>
<sequence length="282" mass="31283">MCSSTRPSIWTTKELRAQGYTKRAIADLVASGRLRRARRGVYAWQDACDDAFTAAEHGGSLGCTDAAEHLGLWLLPPPEDESAEPTPRPGPHVWMRADRHQYAHSDCASVPHWDAGDCRDAFGLPSVTQVLEQVYRCRGAEQFFVALESARRQNLILGKALAVLRSALDAVGRDLVDFSRADADSGLESLVRLRLRRHGISVRTQVDVYGTGRVDLVLDGWLLIEADGKANHDGESMRHKDLVRDANAASWGLTTLRFDYAMIIYDWDLVERAILGMLATRA</sequence>
<comment type="caution">
    <text evidence="2">The sequence shown here is derived from an EMBL/GenBank/DDBJ whole genome shotgun (WGS) entry which is preliminary data.</text>
</comment>
<dbReference type="Gene3D" id="3.40.960.10">
    <property type="entry name" value="VSR Endonuclease"/>
    <property type="match status" value="1"/>
</dbReference>